<sequence length="416" mass="48799">MTPIINFFREAAYSDHTYLKVDKLGELWTVQNKSERSSLRKISAYAKKILENSDIKLEDRKQLAVHFKKIVESFENKKKSTPKILFLKKWIRNLIKKYELEKSYKILRTFDPSYTRIKKKKAKEILAPYFKDNSEQAVDFLQKAPIGTYAVWQQNSKNLMLAFRIPSSKHGLVISQPVPLNANSPAEIERLTTPQNQFKILETNGIAYPTTLQMHENLPLETGCYSVFKTKGYDVDYIMIVKTQDGFVQFNLKNSEDESLFQQIEKNLTPARLEKAEAQKANDIYVANHKNHIGYAKIKMLEDGQWEARIKMDASNDYLLVKDTEQNVTRLKTEAGFRLFLHEKGYFFDNEEDAKAYYKAKNKDLEFVLWENKDKTISMWPRLVLTNSLEHKPYIILEHEDIRTGIQRVFNEFYDT</sequence>
<reference key="1">
    <citation type="journal article" date="2011" name="Mol. Biol. Evol.">
        <title>Unity in variety -- the pan-genome of the Chlamydiae.</title>
        <authorList>
            <person name="Collingro A."/>
            <person name="Tischler P."/>
            <person name="Weinmaier T."/>
            <person name="Penz T."/>
            <person name="Heinz E."/>
            <person name="Brunham R.C."/>
            <person name="Read T.D."/>
            <person name="Bavoil P.M."/>
            <person name="Sachse K."/>
            <person name="Kahane S."/>
            <person name="Friedman M.G."/>
            <person name="Rattei T."/>
            <person name="Myers G.S.A."/>
            <person name="Horn M."/>
        </authorList>
    </citation>
    <scope>NUCLEOTIDE SEQUENCE</scope>
    <source>
        <strain>UV7</strain>
    </source>
</reference>
<dbReference type="KEGG" id="puv:PUV_16640"/>
<reference evidence="1 2" key="2">
    <citation type="journal article" date="2011" name="Mol. Biol. Evol.">
        <title>Unity in variety--the pan-genome of the Chlamydiae.</title>
        <authorList>
            <person name="Collingro A."/>
            <person name="Tischler P."/>
            <person name="Weinmaier T."/>
            <person name="Penz T."/>
            <person name="Heinz E."/>
            <person name="Brunham R.C."/>
            <person name="Read T.D."/>
            <person name="Bavoil P.M."/>
            <person name="Sachse K."/>
            <person name="Kahane S."/>
            <person name="Friedman M.G."/>
            <person name="Rattei T."/>
            <person name="Myers G.S."/>
            <person name="Horn M."/>
        </authorList>
    </citation>
    <scope>NUCLEOTIDE SEQUENCE [LARGE SCALE GENOMIC DNA]</scope>
    <source>
        <strain evidence="2">UV7</strain>
    </source>
</reference>
<dbReference type="Proteomes" id="UP000000495">
    <property type="component" value="Chromosome"/>
</dbReference>
<name>F8L084_PARAV</name>
<dbReference type="AlphaFoldDB" id="F8L084"/>
<protein>
    <submittedName>
        <fullName evidence="1">Uncharacterized protein</fullName>
    </submittedName>
</protein>
<dbReference type="HOGENOM" id="CLU_643799_0_0_0"/>
<evidence type="ECO:0000313" key="2">
    <source>
        <dbReference type="Proteomes" id="UP000000495"/>
    </source>
</evidence>
<dbReference type="EMBL" id="FR872580">
    <property type="protein sequence ID" value="CCB86614.1"/>
    <property type="molecule type" value="Genomic_DNA"/>
</dbReference>
<dbReference type="STRING" id="765952.PUV_16640"/>
<gene>
    <name evidence="1" type="ordered locus">PUV_16640</name>
</gene>
<keyword evidence="2" id="KW-1185">Reference proteome</keyword>
<evidence type="ECO:0000313" key="1">
    <source>
        <dbReference type="EMBL" id="CCB86614.1"/>
    </source>
</evidence>
<proteinExistence type="predicted"/>
<dbReference type="RefSeq" id="WP_013925106.1">
    <property type="nucleotide sequence ID" value="NC_015702.1"/>
</dbReference>
<organism evidence="1 2">
    <name type="scientific">Parachlamydia acanthamoebae (strain UV7)</name>
    <dbReference type="NCBI Taxonomy" id="765952"/>
    <lineage>
        <taxon>Bacteria</taxon>
        <taxon>Pseudomonadati</taxon>
        <taxon>Chlamydiota</taxon>
        <taxon>Chlamydiia</taxon>
        <taxon>Parachlamydiales</taxon>
        <taxon>Parachlamydiaceae</taxon>
        <taxon>Parachlamydia</taxon>
    </lineage>
</organism>
<accession>F8L084</accession>